<dbReference type="InterPro" id="IPR001537">
    <property type="entry name" value="SpoU_MeTrfase"/>
</dbReference>
<protein>
    <submittedName>
        <fullName evidence="6">23S rRNA (Guanosine(2251)-2'-O)-methyltransferase RlmB</fullName>
    </submittedName>
</protein>
<dbReference type="Gene3D" id="3.40.1280.10">
    <property type="match status" value="1"/>
</dbReference>
<gene>
    <name evidence="6" type="primary">rlmB</name>
    <name evidence="6" type="ORF">ACFO3L_08645</name>
</gene>
<evidence type="ECO:0000256" key="3">
    <source>
        <dbReference type="ARBA" id="ARBA00022679"/>
    </source>
</evidence>
<feature type="region of interest" description="Disordered" evidence="4">
    <location>
        <begin position="1"/>
        <end position="42"/>
    </location>
</feature>
<dbReference type="SUPFAM" id="SSF55315">
    <property type="entry name" value="L30e-like"/>
    <property type="match status" value="1"/>
</dbReference>
<evidence type="ECO:0000256" key="1">
    <source>
        <dbReference type="ARBA" id="ARBA00007228"/>
    </source>
</evidence>
<keyword evidence="2" id="KW-0489">Methyltransferase</keyword>
<dbReference type="InterPro" id="IPR029026">
    <property type="entry name" value="tRNA_m1G_MTases_N"/>
</dbReference>
<name>A0ABV9M5G9_9ENTE</name>
<evidence type="ECO:0000259" key="5">
    <source>
        <dbReference type="SMART" id="SM00967"/>
    </source>
</evidence>
<proteinExistence type="inferred from homology"/>
<dbReference type="Pfam" id="PF00588">
    <property type="entry name" value="SpoU_methylase"/>
    <property type="match status" value="1"/>
</dbReference>
<comment type="caution">
    <text evidence="6">The sequence shown here is derived from an EMBL/GenBank/DDBJ whole genome shotgun (WGS) entry which is preliminary data.</text>
</comment>
<evidence type="ECO:0000313" key="7">
    <source>
        <dbReference type="Proteomes" id="UP001596026"/>
    </source>
</evidence>
<dbReference type="RefSeq" id="WP_379966055.1">
    <property type="nucleotide sequence ID" value="NZ_JBHSGT010000054.1"/>
</dbReference>
<evidence type="ECO:0000256" key="4">
    <source>
        <dbReference type="SAM" id="MobiDB-lite"/>
    </source>
</evidence>
<dbReference type="InterPro" id="IPR029028">
    <property type="entry name" value="Alpha/beta_knot_MTases"/>
</dbReference>
<dbReference type="NCBIfam" id="TIGR00186">
    <property type="entry name" value="rRNA_methyl_3"/>
    <property type="match status" value="1"/>
</dbReference>
<dbReference type="Proteomes" id="UP001596026">
    <property type="component" value="Unassembled WGS sequence"/>
</dbReference>
<comment type="similarity">
    <text evidence="1">Belongs to the class IV-like SAM-binding methyltransferase superfamily. RNA methyltransferase TrmH family.</text>
</comment>
<dbReference type="EMBL" id="JBHSGT010000054">
    <property type="protein sequence ID" value="MFC4710669.1"/>
    <property type="molecule type" value="Genomic_DNA"/>
</dbReference>
<dbReference type="SUPFAM" id="SSF75217">
    <property type="entry name" value="alpha/beta knot"/>
    <property type="match status" value="1"/>
</dbReference>
<feature type="compositionally biased region" description="Basic and acidic residues" evidence="4">
    <location>
        <begin position="19"/>
        <end position="42"/>
    </location>
</feature>
<evidence type="ECO:0000313" key="6">
    <source>
        <dbReference type="EMBL" id="MFC4710669.1"/>
    </source>
</evidence>
<feature type="compositionally biased region" description="Basic residues" evidence="4">
    <location>
        <begin position="1"/>
        <end position="18"/>
    </location>
</feature>
<dbReference type="InterPro" id="IPR013123">
    <property type="entry name" value="SpoU_subst-bd"/>
</dbReference>
<keyword evidence="3" id="KW-0808">Transferase</keyword>
<sequence>MVKMRKNTPKFDGKKRHFNKNEAPQRKNKARDAYQEQDSKHDKSAEEIAENFVFGHHAVAEAIKEGRGNKLFILEDARGDKINDLKELAQTASVPVKWVPKQKLDSMSQDAVHQGVVLAITPYDYLSLADLLAQKKENPFYLILDRLADPHNFGSILRTADASGVDGIIIPKHRSVGITPVVVKTSTGAVEHVPVARVTNLSQTIKELKEQGFWIFGTDMQGTSYNKWNAQGSIALIIGNEGSGMSEGLKKEVDEMLTIPMTGHVQSLNASVAASLLMYEVFRQRNFGDL</sequence>
<dbReference type="InterPro" id="IPR029064">
    <property type="entry name" value="Ribosomal_eL30-like_sf"/>
</dbReference>
<organism evidence="6 7">
    <name type="scientific">Enterococcus eurekensis</name>
    <dbReference type="NCBI Taxonomy" id="1159753"/>
    <lineage>
        <taxon>Bacteria</taxon>
        <taxon>Bacillati</taxon>
        <taxon>Bacillota</taxon>
        <taxon>Bacilli</taxon>
        <taxon>Lactobacillales</taxon>
        <taxon>Enterococcaceae</taxon>
        <taxon>Enterococcus</taxon>
    </lineage>
</organism>
<dbReference type="PANTHER" id="PTHR46429">
    <property type="entry name" value="23S RRNA (GUANOSINE-2'-O-)-METHYLTRANSFERASE RLMB"/>
    <property type="match status" value="1"/>
</dbReference>
<dbReference type="Gene3D" id="3.30.1330.30">
    <property type="match status" value="1"/>
</dbReference>
<evidence type="ECO:0000256" key="2">
    <source>
        <dbReference type="ARBA" id="ARBA00022603"/>
    </source>
</evidence>
<keyword evidence="7" id="KW-1185">Reference proteome</keyword>
<feature type="domain" description="RNA 2-O ribose methyltransferase substrate binding" evidence="5">
    <location>
        <begin position="52"/>
        <end position="126"/>
    </location>
</feature>
<dbReference type="CDD" id="cd18103">
    <property type="entry name" value="SpoU-like_RlmB"/>
    <property type="match status" value="1"/>
</dbReference>
<dbReference type="Pfam" id="PF08032">
    <property type="entry name" value="SpoU_sub_bind"/>
    <property type="match status" value="1"/>
</dbReference>
<dbReference type="PANTHER" id="PTHR46429:SF1">
    <property type="entry name" value="23S RRNA (GUANOSINE-2'-O-)-METHYLTRANSFERASE RLMB"/>
    <property type="match status" value="1"/>
</dbReference>
<dbReference type="InterPro" id="IPR004441">
    <property type="entry name" value="rRNA_MeTrfase_TrmH"/>
</dbReference>
<accession>A0ABV9M5G9</accession>
<reference evidence="7" key="1">
    <citation type="journal article" date="2019" name="Int. J. Syst. Evol. Microbiol.">
        <title>The Global Catalogue of Microorganisms (GCM) 10K type strain sequencing project: providing services to taxonomists for standard genome sequencing and annotation.</title>
        <authorList>
            <consortium name="The Broad Institute Genomics Platform"/>
            <consortium name="The Broad Institute Genome Sequencing Center for Infectious Disease"/>
            <person name="Wu L."/>
            <person name="Ma J."/>
        </authorList>
    </citation>
    <scope>NUCLEOTIDE SEQUENCE [LARGE SCALE GENOMIC DNA]</scope>
    <source>
        <strain evidence="7">CGMCC 1.19061</strain>
    </source>
</reference>
<dbReference type="SMART" id="SM00967">
    <property type="entry name" value="SpoU_sub_bind"/>
    <property type="match status" value="1"/>
</dbReference>